<evidence type="ECO:0000313" key="2">
    <source>
        <dbReference type="Proteomes" id="UP001152795"/>
    </source>
</evidence>
<feature type="non-terminal residue" evidence="1">
    <location>
        <position position="1"/>
    </location>
</feature>
<dbReference type="OrthoDB" id="5982223at2759"/>
<dbReference type="Proteomes" id="UP001152795">
    <property type="component" value="Unassembled WGS sequence"/>
</dbReference>
<reference evidence="1" key="1">
    <citation type="submission" date="2020-04" db="EMBL/GenBank/DDBJ databases">
        <authorList>
            <person name="Alioto T."/>
            <person name="Alioto T."/>
            <person name="Gomez Garrido J."/>
        </authorList>
    </citation>
    <scope>NUCLEOTIDE SEQUENCE</scope>
    <source>
        <strain evidence="1">A484AB</strain>
    </source>
</reference>
<keyword evidence="2" id="KW-1185">Reference proteome</keyword>
<accession>A0A7D9LCG3</accession>
<evidence type="ECO:0000313" key="1">
    <source>
        <dbReference type="EMBL" id="CAB4029609.1"/>
    </source>
</evidence>
<organism evidence="1 2">
    <name type="scientific">Paramuricea clavata</name>
    <name type="common">Red gorgonian</name>
    <name type="synonym">Violescent sea-whip</name>
    <dbReference type="NCBI Taxonomy" id="317549"/>
    <lineage>
        <taxon>Eukaryota</taxon>
        <taxon>Metazoa</taxon>
        <taxon>Cnidaria</taxon>
        <taxon>Anthozoa</taxon>
        <taxon>Octocorallia</taxon>
        <taxon>Malacalcyonacea</taxon>
        <taxon>Plexauridae</taxon>
        <taxon>Paramuricea</taxon>
    </lineage>
</organism>
<protein>
    <submittedName>
        <fullName evidence="1">Uncharacterized protein</fullName>
    </submittedName>
</protein>
<proteinExistence type="predicted"/>
<dbReference type="EMBL" id="CACRXK020016287">
    <property type="protein sequence ID" value="CAB4029609.1"/>
    <property type="molecule type" value="Genomic_DNA"/>
</dbReference>
<comment type="caution">
    <text evidence="1">The sequence shown here is derived from an EMBL/GenBank/DDBJ whole genome shotgun (WGS) entry which is preliminary data.</text>
</comment>
<dbReference type="AlphaFoldDB" id="A0A7D9LCG3"/>
<sequence length="119" mass="13764">FVVSNLGLGDAQYTQNVVESANDLIKDWMNFTAQDMDKLIMSLYELIGSFDEEEELAWFGLSEKWEVRAEYQHLRPKGFSNMTPDQRQGEITKMRKIRPDATAYNNCKSFKFSSPQAPE</sequence>
<name>A0A7D9LCG3_PARCT</name>
<gene>
    <name evidence="1" type="ORF">PACLA_8A065219</name>
</gene>